<evidence type="ECO:0000259" key="4">
    <source>
        <dbReference type="Pfam" id="PF00535"/>
    </source>
</evidence>
<name>A0A6J6P7W7_9ZZZZ</name>
<dbReference type="EMBL" id="CAEZXM010000161">
    <property type="protein sequence ID" value="CAB4694917.1"/>
    <property type="molecule type" value="Genomic_DNA"/>
</dbReference>
<keyword evidence="3" id="KW-0808">Transferase</keyword>
<protein>
    <submittedName>
        <fullName evidence="5">Unannotated protein</fullName>
    </submittedName>
</protein>
<dbReference type="InterPro" id="IPR001173">
    <property type="entry name" value="Glyco_trans_2-like"/>
</dbReference>
<dbReference type="InterPro" id="IPR039528">
    <property type="entry name" value="DPM1-like"/>
</dbReference>
<dbReference type="GO" id="GO:0016020">
    <property type="term" value="C:membrane"/>
    <property type="evidence" value="ECO:0007669"/>
    <property type="project" value="GOC"/>
</dbReference>
<dbReference type="AlphaFoldDB" id="A0A6J6P7W7"/>
<dbReference type="PANTHER" id="PTHR43398">
    <property type="entry name" value="DOLICHOL-PHOSPHATE MANNOSYLTRANSFERASE SUBUNIT 1"/>
    <property type="match status" value="1"/>
</dbReference>
<dbReference type="Gene3D" id="3.90.550.10">
    <property type="entry name" value="Spore Coat Polysaccharide Biosynthesis Protein SpsA, Chain A"/>
    <property type="match status" value="1"/>
</dbReference>
<dbReference type="SUPFAM" id="SSF53448">
    <property type="entry name" value="Nucleotide-diphospho-sugar transferases"/>
    <property type="match status" value="1"/>
</dbReference>
<evidence type="ECO:0000256" key="2">
    <source>
        <dbReference type="ARBA" id="ARBA00022676"/>
    </source>
</evidence>
<reference evidence="5" key="1">
    <citation type="submission" date="2020-05" db="EMBL/GenBank/DDBJ databases">
        <authorList>
            <person name="Chiriac C."/>
            <person name="Salcher M."/>
            <person name="Ghai R."/>
            <person name="Kavagutti S V."/>
        </authorList>
    </citation>
    <scope>NUCLEOTIDE SEQUENCE</scope>
</reference>
<evidence type="ECO:0000313" key="5">
    <source>
        <dbReference type="EMBL" id="CAB4694917.1"/>
    </source>
</evidence>
<organism evidence="5">
    <name type="scientific">freshwater metagenome</name>
    <dbReference type="NCBI Taxonomy" id="449393"/>
    <lineage>
        <taxon>unclassified sequences</taxon>
        <taxon>metagenomes</taxon>
        <taxon>ecological metagenomes</taxon>
    </lineage>
</organism>
<evidence type="ECO:0000256" key="1">
    <source>
        <dbReference type="ARBA" id="ARBA00006739"/>
    </source>
</evidence>
<evidence type="ECO:0000256" key="3">
    <source>
        <dbReference type="ARBA" id="ARBA00022679"/>
    </source>
</evidence>
<proteinExistence type="inferred from homology"/>
<dbReference type="CDD" id="cd06442">
    <property type="entry name" value="DPM1_like"/>
    <property type="match status" value="1"/>
</dbReference>
<gene>
    <name evidence="5" type="ORF">UFOPK2366_00951</name>
</gene>
<comment type="similarity">
    <text evidence="1">Belongs to the glycosyltransferase 2 family.</text>
</comment>
<dbReference type="GO" id="GO:0004582">
    <property type="term" value="F:dolichyl-phosphate beta-D-mannosyltransferase activity"/>
    <property type="evidence" value="ECO:0007669"/>
    <property type="project" value="InterPro"/>
</dbReference>
<keyword evidence="2" id="KW-0328">Glycosyltransferase</keyword>
<accession>A0A6J6P7W7</accession>
<dbReference type="PANTHER" id="PTHR43398:SF1">
    <property type="entry name" value="DOLICHOL-PHOSPHATE MANNOSYLTRANSFERASE SUBUNIT 1"/>
    <property type="match status" value="1"/>
</dbReference>
<sequence>MGNRGRSRLSAVRSVAIVPTYNEADNIEALCRSIRLHAPGVGILVVDDNSPDGTAKIAERVADELGDITVLHRPGKSGLGAAYRAGIRAAIDAGAEICIQIDADFSHDPVEIPALISAVEHGVDLAVGSRYVPGGITENWPRKRRWLSRWGNRYASGVLGLAINDATAGFRAYRSSALLDKMQFETVKADGYGFQVEMTHRLVRSGGKIVEIPITFRDRTAGQSKMSQNIVQEALIMVLKLWVDDRRGRRQRRIQGG</sequence>
<feature type="domain" description="Glycosyltransferase 2-like" evidence="4">
    <location>
        <begin position="17"/>
        <end position="178"/>
    </location>
</feature>
<dbReference type="InterPro" id="IPR029044">
    <property type="entry name" value="Nucleotide-diphossugar_trans"/>
</dbReference>
<dbReference type="FunFam" id="3.90.550.10:FF:000122">
    <property type="entry name" value="Dolichol-phosphate mannosyltransferase subunit 1"/>
    <property type="match status" value="1"/>
</dbReference>
<dbReference type="Pfam" id="PF00535">
    <property type="entry name" value="Glycos_transf_2"/>
    <property type="match status" value="1"/>
</dbReference>
<dbReference type="GO" id="GO:0009247">
    <property type="term" value="P:glycolipid biosynthetic process"/>
    <property type="evidence" value="ECO:0007669"/>
    <property type="project" value="TreeGrafter"/>
</dbReference>